<dbReference type="Proteomes" id="UP000247702">
    <property type="component" value="Unassembled WGS sequence"/>
</dbReference>
<evidence type="ECO:0000313" key="3">
    <source>
        <dbReference type="EMBL" id="GBC06192.1"/>
    </source>
</evidence>
<sequence>MPRDKPKRWEVQETIKVLMFLNGNFELWYKTPFVACVRAIEATNIMREGKQVYNKVHGLIQDMEKYLDTGKKANNAIIWENQEIHNLVRNLCVNAREKKRNENQEIPSRAIDGDEMNMDQESVTSEGSSNQNDVNRDIPRINFTIGDVNNIYDEKRQKLEKLRDELIEAIGNANKKFEDFKNFQ</sequence>
<feature type="region of interest" description="Disordered" evidence="2">
    <location>
        <begin position="103"/>
        <end position="136"/>
    </location>
</feature>
<keyword evidence="4" id="KW-1185">Reference proteome</keyword>
<evidence type="ECO:0000313" key="4">
    <source>
        <dbReference type="Proteomes" id="UP000247702"/>
    </source>
</evidence>
<evidence type="ECO:0000256" key="2">
    <source>
        <dbReference type="SAM" id="MobiDB-lite"/>
    </source>
</evidence>
<protein>
    <submittedName>
        <fullName evidence="3">Uncharacterized protein</fullName>
    </submittedName>
</protein>
<organism evidence="3 4">
    <name type="scientific">Rhizophagus clarus</name>
    <dbReference type="NCBI Taxonomy" id="94130"/>
    <lineage>
        <taxon>Eukaryota</taxon>
        <taxon>Fungi</taxon>
        <taxon>Fungi incertae sedis</taxon>
        <taxon>Mucoromycota</taxon>
        <taxon>Glomeromycotina</taxon>
        <taxon>Glomeromycetes</taxon>
        <taxon>Glomerales</taxon>
        <taxon>Glomeraceae</taxon>
        <taxon>Rhizophagus</taxon>
    </lineage>
</organism>
<reference evidence="3 4" key="1">
    <citation type="submission" date="2017-11" db="EMBL/GenBank/DDBJ databases">
        <title>The genome of Rhizophagus clarus HR1 reveals common genetic basis of auxotrophy among arbuscular mycorrhizal fungi.</title>
        <authorList>
            <person name="Kobayashi Y."/>
        </authorList>
    </citation>
    <scope>NUCLEOTIDE SEQUENCE [LARGE SCALE GENOMIC DNA]</scope>
    <source>
        <strain evidence="3 4">HR1</strain>
    </source>
</reference>
<feature type="coiled-coil region" evidence="1">
    <location>
        <begin position="145"/>
        <end position="176"/>
    </location>
</feature>
<name>A0A2Z6SAP5_9GLOM</name>
<keyword evidence="1" id="KW-0175">Coiled coil</keyword>
<evidence type="ECO:0000256" key="1">
    <source>
        <dbReference type="SAM" id="Coils"/>
    </source>
</evidence>
<dbReference type="EMBL" id="BEXD01004057">
    <property type="protein sequence ID" value="GBC06192.1"/>
    <property type="molecule type" value="Genomic_DNA"/>
</dbReference>
<proteinExistence type="predicted"/>
<feature type="compositionally biased region" description="Polar residues" evidence="2">
    <location>
        <begin position="119"/>
        <end position="133"/>
    </location>
</feature>
<dbReference type="AlphaFoldDB" id="A0A2Z6SAP5"/>
<comment type="caution">
    <text evidence="3">The sequence shown here is derived from an EMBL/GenBank/DDBJ whole genome shotgun (WGS) entry which is preliminary data.</text>
</comment>
<gene>
    <name evidence="3" type="ORF">RclHR1_06680008</name>
</gene>
<accession>A0A2Z6SAP5</accession>